<evidence type="ECO:0000313" key="6">
    <source>
        <dbReference type="Proteomes" id="UP001302719"/>
    </source>
</evidence>
<dbReference type="PANTHER" id="PTHR43023:SF3">
    <property type="entry name" value="PROTEIN TRIGALACTOSYLDIACYLGLYCEROL 3, CHLOROPLASTIC"/>
    <property type="match status" value="1"/>
</dbReference>
<keyword evidence="6" id="KW-1185">Reference proteome</keyword>
<dbReference type="InterPro" id="IPR027417">
    <property type="entry name" value="P-loop_NTPase"/>
</dbReference>
<dbReference type="GO" id="GO:0005524">
    <property type="term" value="F:ATP binding"/>
    <property type="evidence" value="ECO:0007669"/>
    <property type="project" value="UniProtKB-KW"/>
</dbReference>
<name>A0AA96GDD5_9BACT</name>
<evidence type="ECO:0000256" key="3">
    <source>
        <dbReference type="ARBA" id="ARBA00022840"/>
    </source>
</evidence>
<dbReference type="PROSITE" id="PS50893">
    <property type="entry name" value="ABC_TRANSPORTER_2"/>
    <property type="match status" value="1"/>
</dbReference>
<evidence type="ECO:0000313" key="5">
    <source>
        <dbReference type="EMBL" id="WNM60069.1"/>
    </source>
</evidence>
<evidence type="ECO:0000256" key="2">
    <source>
        <dbReference type="ARBA" id="ARBA00022741"/>
    </source>
</evidence>
<dbReference type="SMART" id="SM00382">
    <property type="entry name" value="AAA"/>
    <property type="match status" value="1"/>
</dbReference>
<dbReference type="InterPro" id="IPR017871">
    <property type="entry name" value="ABC_transporter-like_CS"/>
</dbReference>
<dbReference type="GO" id="GO:0016887">
    <property type="term" value="F:ATP hydrolysis activity"/>
    <property type="evidence" value="ECO:0007669"/>
    <property type="project" value="InterPro"/>
</dbReference>
<dbReference type="InterPro" id="IPR003439">
    <property type="entry name" value="ABC_transporter-like_ATP-bd"/>
</dbReference>
<dbReference type="Gene3D" id="3.40.50.300">
    <property type="entry name" value="P-loop containing nucleotide triphosphate hydrolases"/>
    <property type="match status" value="1"/>
</dbReference>
<keyword evidence="2" id="KW-0547">Nucleotide-binding</keyword>
<keyword evidence="1" id="KW-0813">Transport</keyword>
<feature type="domain" description="ABC transporter" evidence="4">
    <location>
        <begin position="13"/>
        <end position="250"/>
    </location>
</feature>
<reference evidence="5 6" key="1">
    <citation type="submission" date="2023-01" db="EMBL/GenBank/DDBJ databases">
        <title>Cultivation and genomic characterization of new, ubiquitous marine nitrite-oxidizing bacteria from the Nitrospirales.</title>
        <authorList>
            <person name="Mueller A.J."/>
            <person name="Daebeler A."/>
            <person name="Herbold C.W."/>
            <person name="Kirkegaard R.H."/>
            <person name="Daims H."/>
        </authorList>
    </citation>
    <scope>NUCLEOTIDE SEQUENCE [LARGE SCALE GENOMIC DNA]</scope>
    <source>
        <strain evidence="5 6">VA</strain>
    </source>
</reference>
<dbReference type="PROSITE" id="PS00211">
    <property type="entry name" value="ABC_TRANSPORTER_1"/>
    <property type="match status" value="1"/>
</dbReference>
<dbReference type="AlphaFoldDB" id="A0AA96GDD5"/>
<dbReference type="RefSeq" id="WP_312647006.1">
    <property type="nucleotide sequence ID" value="NZ_CP116967.1"/>
</dbReference>
<keyword evidence="3 5" id="KW-0067">ATP-binding</keyword>
<dbReference type="PANTHER" id="PTHR43023">
    <property type="entry name" value="PROTEIN TRIGALACTOSYLDIACYLGLYCEROL 3, CHLOROPLASTIC"/>
    <property type="match status" value="1"/>
</dbReference>
<dbReference type="SUPFAM" id="SSF52540">
    <property type="entry name" value="P-loop containing nucleoside triphosphate hydrolases"/>
    <property type="match status" value="1"/>
</dbReference>
<proteinExistence type="predicted"/>
<organism evidence="5 6">
    <name type="scientific">Candidatus Nitrospira allomarina</name>
    <dbReference type="NCBI Taxonomy" id="3020900"/>
    <lineage>
        <taxon>Bacteria</taxon>
        <taxon>Pseudomonadati</taxon>
        <taxon>Nitrospirota</taxon>
        <taxon>Nitrospiria</taxon>
        <taxon>Nitrospirales</taxon>
        <taxon>Nitrospiraceae</taxon>
        <taxon>Nitrospira</taxon>
    </lineage>
</organism>
<dbReference type="Pfam" id="PF00005">
    <property type="entry name" value="ABC_tran"/>
    <property type="match status" value="1"/>
</dbReference>
<dbReference type="InterPro" id="IPR003593">
    <property type="entry name" value="AAA+_ATPase"/>
</dbReference>
<dbReference type="KEGG" id="nall:PP769_10020"/>
<evidence type="ECO:0000256" key="1">
    <source>
        <dbReference type="ARBA" id="ARBA00022448"/>
    </source>
</evidence>
<evidence type="ECO:0000259" key="4">
    <source>
        <dbReference type="PROSITE" id="PS50893"/>
    </source>
</evidence>
<gene>
    <name evidence="5" type="ORF">PP769_10020</name>
</gene>
<dbReference type="Proteomes" id="UP001302719">
    <property type="component" value="Chromosome"/>
</dbReference>
<protein>
    <submittedName>
        <fullName evidence="5">ATP-binding cassette domain-containing protein</fullName>
    </submittedName>
</protein>
<accession>A0AA96GDD5</accession>
<dbReference type="EMBL" id="CP116967">
    <property type="protein sequence ID" value="WNM60069.1"/>
    <property type="molecule type" value="Genomic_DNA"/>
</dbReference>
<sequence>MASGTIHTSDPVIEVSHVCTRFGDAVVHEDVNLTIMPGEIFAIAGGNGSGKSTLLREIIGLHTPVEGAIRLFGHNVSGLGERGAHNVYRRLGVMFQQGGLFSSLTLAENVAVPLREHTDVSAELIRDIVAMKISTVELPRDSADKFPSELSGGMRRRAALARAIVMDPELLFLDEPTAGLDPIIAAGFDALVLQLKAVLGLTVVMVTHDLDSLWRIADRVAVLGNGTILGVGTMHELAKSSDPLIHEYFHGPRGRSAQSQYEVS</sequence>